<dbReference type="Pfam" id="PF00005">
    <property type="entry name" value="ABC_tran"/>
    <property type="match status" value="1"/>
</dbReference>
<keyword evidence="2" id="KW-1003">Cell membrane</keyword>
<dbReference type="InterPro" id="IPR051120">
    <property type="entry name" value="ABC_AA/LPS_Transport"/>
</dbReference>
<organism evidence="6 7">
    <name type="scientific">Zoogloea dura</name>
    <dbReference type="NCBI Taxonomy" id="2728840"/>
    <lineage>
        <taxon>Bacteria</taxon>
        <taxon>Pseudomonadati</taxon>
        <taxon>Pseudomonadota</taxon>
        <taxon>Betaproteobacteria</taxon>
        <taxon>Rhodocyclales</taxon>
        <taxon>Zoogloeaceae</taxon>
        <taxon>Zoogloea</taxon>
    </lineage>
</organism>
<comment type="caution">
    <text evidence="6">The sequence shown here is derived from an EMBL/GenBank/DDBJ whole genome shotgun (WGS) entry which is preliminary data.</text>
</comment>
<feature type="domain" description="ABC transporter" evidence="5">
    <location>
        <begin position="24"/>
        <end position="265"/>
    </location>
</feature>
<dbReference type="PANTHER" id="PTHR45772:SF3">
    <property type="entry name" value="ABC TRANSPORTER ATP-BINDING PROTEIN"/>
    <property type="match status" value="1"/>
</dbReference>
<dbReference type="PROSITE" id="PS50893">
    <property type="entry name" value="ABC_TRANSPORTER_2"/>
    <property type="match status" value="1"/>
</dbReference>
<accession>A0A848G4H8</accession>
<dbReference type="InterPro" id="IPR003593">
    <property type="entry name" value="AAA+_ATPase"/>
</dbReference>
<dbReference type="GO" id="GO:0005886">
    <property type="term" value="C:plasma membrane"/>
    <property type="evidence" value="ECO:0007669"/>
    <property type="project" value="TreeGrafter"/>
</dbReference>
<keyword evidence="2" id="KW-0472">Membrane</keyword>
<dbReference type="SMART" id="SM00382">
    <property type="entry name" value="AAA"/>
    <property type="match status" value="1"/>
</dbReference>
<keyword evidence="3" id="KW-0547">Nucleotide-binding</keyword>
<evidence type="ECO:0000259" key="5">
    <source>
        <dbReference type="PROSITE" id="PS50893"/>
    </source>
</evidence>
<dbReference type="CDD" id="cd03219">
    <property type="entry name" value="ABC_Mj1267_LivG_branched"/>
    <property type="match status" value="1"/>
</dbReference>
<keyword evidence="1" id="KW-0813">Transport</keyword>
<evidence type="ECO:0000256" key="3">
    <source>
        <dbReference type="ARBA" id="ARBA00022741"/>
    </source>
</evidence>
<dbReference type="InterPro" id="IPR027417">
    <property type="entry name" value="P-loop_NTPase"/>
</dbReference>
<evidence type="ECO:0000313" key="6">
    <source>
        <dbReference type="EMBL" id="NML26139.1"/>
    </source>
</evidence>
<dbReference type="AlphaFoldDB" id="A0A848G4H8"/>
<evidence type="ECO:0000256" key="4">
    <source>
        <dbReference type="ARBA" id="ARBA00022840"/>
    </source>
</evidence>
<dbReference type="RefSeq" id="WP_169145675.1">
    <property type="nucleotide sequence ID" value="NZ_JABBGA010000006.1"/>
</dbReference>
<dbReference type="GO" id="GO:0016887">
    <property type="term" value="F:ATP hydrolysis activity"/>
    <property type="evidence" value="ECO:0007669"/>
    <property type="project" value="InterPro"/>
</dbReference>
<protein>
    <submittedName>
        <fullName evidence="6">ABC transporter ATP-binding protein</fullName>
    </submittedName>
</protein>
<dbReference type="PANTHER" id="PTHR45772">
    <property type="entry name" value="CONSERVED COMPONENT OF ABC TRANSPORTER FOR NATURAL AMINO ACIDS-RELATED"/>
    <property type="match status" value="1"/>
</dbReference>
<dbReference type="SUPFAM" id="SSF52540">
    <property type="entry name" value="P-loop containing nucleoside triphosphate hydrolases"/>
    <property type="match status" value="1"/>
</dbReference>
<dbReference type="GO" id="GO:0005524">
    <property type="term" value="F:ATP binding"/>
    <property type="evidence" value="ECO:0007669"/>
    <property type="project" value="UniProtKB-KW"/>
</dbReference>
<dbReference type="Gene3D" id="3.40.50.300">
    <property type="entry name" value="P-loop containing nucleotide triphosphate hydrolases"/>
    <property type="match status" value="1"/>
</dbReference>
<evidence type="ECO:0000256" key="2">
    <source>
        <dbReference type="ARBA" id="ARBA00022475"/>
    </source>
</evidence>
<dbReference type="EMBL" id="JABBGA010000006">
    <property type="protein sequence ID" value="NML26139.1"/>
    <property type="molecule type" value="Genomic_DNA"/>
</dbReference>
<dbReference type="Proteomes" id="UP000580043">
    <property type="component" value="Unassembled WGS sequence"/>
</dbReference>
<dbReference type="InterPro" id="IPR003439">
    <property type="entry name" value="ABC_transporter-like_ATP-bd"/>
</dbReference>
<evidence type="ECO:0000313" key="7">
    <source>
        <dbReference type="Proteomes" id="UP000580043"/>
    </source>
</evidence>
<sequence>MSEIINPGLAATVGTPAAAGEILLVAERITRRFGGLVANQDVCVTLPRGKVHVLLGPNGAGKSTCINMLSGDLPPSEGTIHFMGKDITGLSAAQRSQVGIGRSYQRTNIFPKFTVLENVRLAAQSRRQQPWRIFSRAMKQQWALDKARACIEEAGLGAKVDWIAGVLSHGEQRQLEIAMVLATDAQVMLLDEPLAGMGSDESARMVEVLKRLKPSRAILLVEHDMDAVFAVADTITVMVNGQVLESGPPAQIKASVAVQQAYLGQEDSFHV</sequence>
<evidence type="ECO:0000256" key="1">
    <source>
        <dbReference type="ARBA" id="ARBA00022448"/>
    </source>
</evidence>
<reference evidence="6 7" key="1">
    <citation type="submission" date="2020-04" db="EMBL/GenBank/DDBJ databases">
        <title>Zoogloea sp. G-4-1-14 isolated from soil.</title>
        <authorList>
            <person name="Dahal R.H."/>
        </authorList>
    </citation>
    <scope>NUCLEOTIDE SEQUENCE [LARGE SCALE GENOMIC DNA]</scope>
    <source>
        <strain evidence="6 7">G-4-1-14</strain>
    </source>
</reference>
<keyword evidence="4 6" id="KW-0067">ATP-binding</keyword>
<name>A0A848G4H8_9RHOO</name>
<gene>
    <name evidence="6" type="ORF">HHL15_10330</name>
</gene>
<proteinExistence type="predicted"/>
<keyword evidence="7" id="KW-1185">Reference proteome</keyword>